<name>A0AAV9F6F3_ACOCL</name>
<reference evidence="1" key="2">
    <citation type="submission" date="2023-06" db="EMBL/GenBank/DDBJ databases">
        <authorList>
            <person name="Ma L."/>
            <person name="Liu K.-W."/>
            <person name="Li Z."/>
            <person name="Hsiao Y.-Y."/>
            <person name="Qi Y."/>
            <person name="Fu T."/>
            <person name="Tang G."/>
            <person name="Zhang D."/>
            <person name="Sun W.-H."/>
            <person name="Liu D.-K."/>
            <person name="Li Y."/>
            <person name="Chen G.-Z."/>
            <person name="Liu X.-D."/>
            <person name="Liao X.-Y."/>
            <person name="Jiang Y.-T."/>
            <person name="Yu X."/>
            <person name="Hao Y."/>
            <person name="Huang J."/>
            <person name="Zhao X.-W."/>
            <person name="Ke S."/>
            <person name="Chen Y.-Y."/>
            <person name="Wu W.-L."/>
            <person name="Hsu J.-L."/>
            <person name="Lin Y.-F."/>
            <person name="Huang M.-D."/>
            <person name="Li C.-Y."/>
            <person name="Huang L."/>
            <person name="Wang Z.-W."/>
            <person name="Zhao X."/>
            <person name="Zhong W.-Y."/>
            <person name="Peng D.-H."/>
            <person name="Ahmad S."/>
            <person name="Lan S."/>
            <person name="Zhang J.-S."/>
            <person name="Tsai W.-C."/>
            <person name="Van De Peer Y."/>
            <person name="Liu Z.-J."/>
        </authorList>
    </citation>
    <scope>NUCLEOTIDE SEQUENCE</scope>
    <source>
        <strain evidence="1">CP</strain>
        <tissue evidence="1">Leaves</tissue>
    </source>
</reference>
<evidence type="ECO:0000313" key="2">
    <source>
        <dbReference type="Proteomes" id="UP001180020"/>
    </source>
</evidence>
<keyword evidence="2" id="KW-1185">Reference proteome</keyword>
<dbReference type="AlphaFoldDB" id="A0AAV9F6F3"/>
<accession>A0AAV9F6F3</accession>
<gene>
    <name evidence="1" type="ORF">QJS10_CPA03g02351</name>
</gene>
<reference evidence="1" key="1">
    <citation type="journal article" date="2023" name="Nat. Commun.">
        <title>Diploid and tetraploid genomes of Acorus and the evolution of monocots.</title>
        <authorList>
            <person name="Ma L."/>
            <person name="Liu K.W."/>
            <person name="Li Z."/>
            <person name="Hsiao Y.Y."/>
            <person name="Qi Y."/>
            <person name="Fu T."/>
            <person name="Tang G.D."/>
            <person name="Zhang D."/>
            <person name="Sun W.H."/>
            <person name="Liu D.K."/>
            <person name="Li Y."/>
            <person name="Chen G.Z."/>
            <person name="Liu X.D."/>
            <person name="Liao X.Y."/>
            <person name="Jiang Y.T."/>
            <person name="Yu X."/>
            <person name="Hao Y."/>
            <person name="Huang J."/>
            <person name="Zhao X.W."/>
            <person name="Ke S."/>
            <person name="Chen Y.Y."/>
            <person name="Wu W.L."/>
            <person name="Hsu J.L."/>
            <person name="Lin Y.F."/>
            <person name="Huang M.D."/>
            <person name="Li C.Y."/>
            <person name="Huang L."/>
            <person name="Wang Z.W."/>
            <person name="Zhao X."/>
            <person name="Zhong W.Y."/>
            <person name="Peng D.H."/>
            <person name="Ahmad S."/>
            <person name="Lan S."/>
            <person name="Zhang J.S."/>
            <person name="Tsai W.C."/>
            <person name="Van de Peer Y."/>
            <person name="Liu Z.J."/>
        </authorList>
    </citation>
    <scope>NUCLEOTIDE SEQUENCE</scope>
    <source>
        <strain evidence="1">CP</strain>
    </source>
</reference>
<sequence length="84" mass="9210">MEESRGNSDHVSSSSICADCYINLHQIPMESINVFGSPTSTEASSRRGYNGIEFQLIRIDLYSGLQRALLTFEDGGTTVVGEIH</sequence>
<dbReference type="EMBL" id="JAUJYO010000003">
    <property type="protein sequence ID" value="KAK1320508.1"/>
    <property type="molecule type" value="Genomic_DNA"/>
</dbReference>
<proteinExistence type="predicted"/>
<evidence type="ECO:0000313" key="1">
    <source>
        <dbReference type="EMBL" id="KAK1320508.1"/>
    </source>
</evidence>
<comment type="caution">
    <text evidence="1">The sequence shown here is derived from an EMBL/GenBank/DDBJ whole genome shotgun (WGS) entry which is preliminary data.</text>
</comment>
<organism evidence="1 2">
    <name type="scientific">Acorus calamus</name>
    <name type="common">Sweet flag</name>
    <dbReference type="NCBI Taxonomy" id="4465"/>
    <lineage>
        <taxon>Eukaryota</taxon>
        <taxon>Viridiplantae</taxon>
        <taxon>Streptophyta</taxon>
        <taxon>Embryophyta</taxon>
        <taxon>Tracheophyta</taxon>
        <taxon>Spermatophyta</taxon>
        <taxon>Magnoliopsida</taxon>
        <taxon>Liliopsida</taxon>
        <taxon>Acoraceae</taxon>
        <taxon>Acorus</taxon>
    </lineage>
</organism>
<protein>
    <submittedName>
        <fullName evidence="1">Uncharacterized protein</fullName>
    </submittedName>
</protein>
<dbReference type="Proteomes" id="UP001180020">
    <property type="component" value="Unassembled WGS sequence"/>
</dbReference>